<evidence type="ECO:0000313" key="2">
    <source>
        <dbReference type="EMBL" id="KRY94206.1"/>
    </source>
</evidence>
<evidence type="ECO:0000256" key="1">
    <source>
        <dbReference type="SAM" id="MobiDB-lite"/>
    </source>
</evidence>
<dbReference type="OrthoDB" id="10674430at2759"/>
<reference evidence="2 3" key="1">
    <citation type="submission" date="2015-01" db="EMBL/GenBank/DDBJ databases">
        <title>Evolution of Trichinella species and genotypes.</title>
        <authorList>
            <person name="Korhonen P.K."/>
            <person name="Edoardo P."/>
            <person name="Giuseppe L.R."/>
            <person name="Gasser R.B."/>
        </authorList>
    </citation>
    <scope>NUCLEOTIDE SEQUENCE [LARGE SCALE GENOMIC DNA]</scope>
    <source>
        <strain evidence="2">ISS1029</strain>
    </source>
</reference>
<name>A0A0V1G7I2_9BILA</name>
<keyword evidence="3" id="KW-1185">Reference proteome</keyword>
<dbReference type="EMBL" id="JYDP01005391">
    <property type="protein sequence ID" value="KRY94206.1"/>
    <property type="molecule type" value="Genomic_DNA"/>
</dbReference>
<proteinExistence type="predicted"/>
<accession>A0A0V1G7I2</accession>
<evidence type="ECO:0000313" key="3">
    <source>
        <dbReference type="Proteomes" id="UP000055024"/>
    </source>
</evidence>
<gene>
    <name evidence="2" type="ORF">T11_392</name>
</gene>
<dbReference type="Proteomes" id="UP000055024">
    <property type="component" value="Unassembled WGS sequence"/>
</dbReference>
<comment type="caution">
    <text evidence="2">The sequence shown here is derived from an EMBL/GenBank/DDBJ whole genome shotgun (WGS) entry which is preliminary data.</text>
</comment>
<feature type="region of interest" description="Disordered" evidence="1">
    <location>
        <begin position="61"/>
        <end position="84"/>
    </location>
</feature>
<protein>
    <submittedName>
        <fullName evidence="2">Uncharacterized protein</fullName>
    </submittedName>
</protein>
<feature type="non-terminal residue" evidence="2">
    <location>
        <position position="84"/>
    </location>
</feature>
<organism evidence="2 3">
    <name type="scientific">Trichinella zimbabwensis</name>
    <dbReference type="NCBI Taxonomy" id="268475"/>
    <lineage>
        <taxon>Eukaryota</taxon>
        <taxon>Metazoa</taxon>
        <taxon>Ecdysozoa</taxon>
        <taxon>Nematoda</taxon>
        <taxon>Enoplea</taxon>
        <taxon>Dorylaimia</taxon>
        <taxon>Trichinellida</taxon>
        <taxon>Trichinellidae</taxon>
        <taxon>Trichinella</taxon>
    </lineage>
</organism>
<dbReference type="AlphaFoldDB" id="A0A0V1G7I2"/>
<sequence>MLCRLVGLVGTGGGLPYPPFQGPAVAHGTPSAYLRGALRRTGGDRNSEDCSQQITISLNELGGLQQPKKEKKALPRATAGVGER</sequence>